<evidence type="ECO:0000313" key="2">
    <source>
        <dbReference type="Proteomes" id="UP000709295"/>
    </source>
</evidence>
<evidence type="ECO:0000313" key="1">
    <source>
        <dbReference type="EMBL" id="KAG6944848.1"/>
    </source>
</evidence>
<keyword evidence="2" id="KW-1185">Reference proteome</keyword>
<dbReference type="AlphaFoldDB" id="A0A8J5MCK4"/>
<comment type="caution">
    <text evidence="1">The sequence shown here is derived from an EMBL/GenBank/DDBJ whole genome shotgun (WGS) entry which is preliminary data.</text>
</comment>
<dbReference type="Proteomes" id="UP000709295">
    <property type="component" value="Unassembled WGS sequence"/>
</dbReference>
<gene>
    <name evidence="1" type="ORF">JG688_00016877</name>
</gene>
<name>A0A8J5MCK4_9STRA</name>
<accession>A0A8J5MCK4</accession>
<protein>
    <submittedName>
        <fullName evidence="1">Uncharacterized protein</fullName>
    </submittedName>
</protein>
<reference evidence="1" key="1">
    <citation type="submission" date="2021-01" db="EMBL/GenBank/DDBJ databases">
        <title>Phytophthora aleatoria, a newly-described species from Pinus radiata is distinct from Phytophthora cactorum isolates based on comparative genomics.</title>
        <authorList>
            <person name="Mcdougal R."/>
            <person name="Panda P."/>
            <person name="Williams N."/>
            <person name="Studholme D.J."/>
        </authorList>
    </citation>
    <scope>NUCLEOTIDE SEQUENCE</scope>
    <source>
        <strain evidence="1">NZFS 4037</strain>
    </source>
</reference>
<sequence length="72" mass="8551">MKHVWKVVHIACIQHQSAVSSQIYYGMVSRFFFQRLVSIIFNFFLYRAELFSRDISVIPWSSTRPSGHQRSQ</sequence>
<organism evidence="1 2">
    <name type="scientific">Phytophthora aleatoria</name>
    <dbReference type="NCBI Taxonomy" id="2496075"/>
    <lineage>
        <taxon>Eukaryota</taxon>
        <taxon>Sar</taxon>
        <taxon>Stramenopiles</taxon>
        <taxon>Oomycota</taxon>
        <taxon>Peronosporomycetes</taxon>
        <taxon>Peronosporales</taxon>
        <taxon>Peronosporaceae</taxon>
        <taxon>Phytophthora</taxon>
    </lineage>
</organism>
<proteinExistence type="predicted"/>
<dbReference type="EMBL" id="JAENGY010002264">
    <property type="protein sequence ID" value="KAG6944848.1"/>
    <property type="molecule type" value="Genomic_DNA"/>
</dbReference>